<sequence>MIIYTNPMTMQRHTVIVDSDGPDRAFLCMLPPGDAGCRAVAVRRERR</sequence>
<evidence type="ECO:0000313" key="1">
    <source>
        <dbReference type="EMBL" id="QIL02076.1"/>
    </source>
</evidence>
<protein>
    <submittedName>
        <fullName evidence="1">Uncharacterized protein</fullName>
    </submittedName>
</protein>
<evidence type="ECO:0000313" key="2">
    <source>
        <dbReference type="Proteomes" id="UP000502502"/>
    </source>
</evidence>
<name>A0A6G7ZMF2_9SPHN</name>
<dbReference type="RefSeq" id="WP_166093331.1">
    <property type="nucleotide sequence ID" value="NZ_CP049871.1"/>
</dbReference>
<proteinExistence type="predicted"/>
<reference evidence="1 2" key="1">
    <citation type="submission" date="2020-03" db="EMBL/GenBank/DDBJ databases">
        <title>Sphingomonas sp. nov., isolated from fish.</title>
        <authorList>
            <person name="Hyun D.-W."/>
            <person name="Bae J.-W."/>
        </authorList>
    </citation>
    <scope>NUCLEOTIDE SEQUENCE [LARGE SCALE GENOMIC DNA]</scope>
    <source>
        <strain evidence="1 2">HDW15C</strain>
    </source>
</reference>
<keyword evidence="2" id="KW-1185">Reference proteome</keyword>
<dbReference type="KEGG" id="ssin:G7078_04250"/>
<accession>A0A6G7ZMF2</accession>
<dbReference type="AlphaFoldDB" id="A0A6G7ZMF2"/>
<organism evidence="1 2">
    <name type="scientific">Sphingomonas sinipercae</name>
    <dbReference type="NCBI Taxonomy" id="2714944"/>
    <lineage>
        <taxon>Bacteria</taxon>
        <taxon>Pseudomonadati</taxon>
        <taxon>Pseudomonadota</taxon>
        <taxon>Alphaproteobacteria</taxon>
        <taxon>Sphingomonadales</taxon>
        <taxon>Sphingomonadaceae</taxon>
        <taxon>Sphingomonas</taxon>
    </lineage>
</organism>
<gene>
    <name evidence="1" type="ORF">G7078_04250</name>
</gene>
<dbReference type="EMBL" id="CP049871">
    <property type="protein sequence ID" value="QIL02076.1"/>
    <property type="molecule type" value="Genomic_DNA"/>
</dbReference>
<dbReference type="Proteomes" id="UP000502502">
    <property type="component" value="Chromosome"/>
</dbReference>